<evidence type="ECO:0000313" key="2">
    <source>
        <dbReference type="Proteomes" id="UP000198287"/>
    </source>
</evidence>
<protein>
    <submittedName>
        <fullName evidence="1">Uncharacterized protein</fullName>
    </submittedName>
</protein>
<dbReference type="AlphaFoldDB" id="A0A226D2B6"/>
<evidence type="ECO:0000313" key="1">
    <source>
        <dbReference type="EMBL" id="OXA39200.1"/>
    </source>
</evidence>
<gene>
    <name evidence="1" type="ORF">Fcan01_26053</name>
</gene>
<keyword evidence="2" id="KW-1185">Reference proteome</keyword>
<dbReference type="EMBL" id="LNIX01000040">
    <property type="protein sequence ID" value="OXA39200.1"/>
    <property type="molecule type" value="Genomic_DNA"/>
</dbReference>
<sequence>MALPVPSINPVVLRDRSGPTRFGREIHCAFVGCSFVATKLQQYDDHYGIMHFCERCISAFPRLDVHFCGGGQSLNPSIQQDAFEKIFDRLVALYQELMTIFISLMTRLILAVTLRNNDNGETKDVPIFSQYQTMLNSSPESAILTKVAFINASLETYTMHVLRHCGRAEFYVVPRPVTIIKKLLRHCGRAEFYVVPRPVTIIKNVSFTSSRGRGSLLSCPGLIIVSLFLVLRHCGRAEFYVVPRPVTIIKKLLRHCGRAEFYVVPRPVTIIKKLLRHCGRAEFYVVPRPVTIIKKLLRHCGRAEFYVVPRPVTIIKNFYVIADGLSFTSSQDPSR</sequence>
<organism evidence="1 2">
    <name type="scientific">Folsomia candida</name>
    <name type="common">Springtail</name>
    <dbReference type="NCBI Taxonomy" id="158441"/>
    <lineage>
        <taxon>Eukaryota</taxon>
        <taxon>Metazoa</taxon>
        <taxon>Ecdysozoa</taxon>
        <taxon>Arthropoda</taxon>
        <taxon>Hexapoda</taxon>
        <taxon>Collembola</taxon>
        <taxon>Entomobryomorpha</taxon>
        <taxon>Isotomoidea</taxon>
        <taxon>Isotomidae</taxon>
        <taxon>Proisotominae</taxon>
        <taxon>Folsomia</taxon>
    </lineage>
</organism>
<name>A0A226D2B6_FOLCA</name>
<dbReference type="Proteomes" id="UP000198287">
    <property type="component" value="Unassembled WGS sequence"/>
</dbReference>
<reference evidence="1 2" key="1">
    <citation type="submission" date="2015-12" db="EMBL/GenBank/DDBJ databases">
        <title>The genome of Folsomia candida.</title>
        <authorList>
            <person name="Faddeeva A."/>
            <person name="Derks M.F."/>
            <person name="Anvar Y."/>
            <person name="Smit S."/>
            <person name="Van Straalen N."/>
            <person name="Roelofs D."/>
        </authorList>
    </citation>
    <scope>NUCLEOTIDE SEQUENCE [LARGE SCALE GENOMIC DNA]</scope>
    <source>
        <strain evidence="1 2">VU population</strain>
        <tissue evidence="1">Whole body</tissue>
    </source>
</reference>
<accession>A0A226D2B6</accession>
<proteinExistence type="predicted"/>
<comment type="caution">
    <text evidence="1">The sequence shown here is derived from an EMBL/GenBank/DDBJ whole genome shotgun (WGS) entry which is preliminary data.</text>
</comment>